<feature type="compositionally biased region" description="Polar residues" evidence="7">
    <location>
        <begin position="583"/>
        <end position="597"/>
    </location>
</feature>
<accession>A0AAD9DFJ4</accession>
<dbReference type="EC" id="2.7.11.-" evidence="9"/>
<dbReference type="InterPro" id="IPR050205">
    <property type="entry name" value="CDPK_Ser/Thr_kinases"/>
</dbReference>
<dbReference type="GO" id="GO:0004674">
    <property type="term" value="F:protein serine/threonine kinase activity"/>
    <property type="evidence" value="ECO:0007669"/>
    <property type="project" value="UniProtKB-KW"/>
</dbReference>
<keyword evidence="4 9" id="KW-0418">Kinase</keyword>
<feature type="compositionally biased region" description="Polar residues" evidence="7">
    <location>
        <begin position="559"/>
        <end position="569"/>
    </location>
</feature>
<dbReference type="CDD" id="cd05117">
    <property type="entry name" value="STKc_CAMK"/>
    <property type="match status" value="1"/>
</dbReference>
<name>A0AAD9DFJ4_9STRA</name>
<dbReference type="Proteomes" id="UP001224775">
    <property type="component" value="Unassembled WGS sequence"/>
</dbReference>
<protein>
    <submittedName>
        <fullName evidence="9">Serine/threonine-protein kinase</fullName>
        <ecNumber evidence="9">2.7.11.-</ecNumber>
    </submittedName>
</protein>
<organism evidence="9 10">
    <name type="scientific">Skeletonema marinoi</name>
    <dbReference type="NCBI Taxonomy" id="267567"/>
    <lineage>
        <taxon>Eukaryota</taxon>
        <taxon>Sar</taxon>
        <taxon>Stramenopiles</taxon>
        <taxon>Ochrophyta</taxon>
        <taxon>Bacillariophyta</taxon>
        <taxon>Coscinodiscophyceae</taxon>
        <taxon>Thalassiosirophycidae</taxon>
        <taxon>Thalassiosirales</taxon>
        <taxon>Skeletonemataceae</taxon>
        <taxon>Skeletonema</taxon>
        <taxon>Skeletonema marinoi-dohrnii complex</taxon>
    </lineage>
</organism>
<dbReference type="SUPFAM" id="SSF56112">
    <property type="entry name" value="Protein kinase-like (PK-like)"/>
    <property type="match status" value="1"/>
</dbReference>
<feature type="region of interest" description="Disordered" evidence="7">
    <location>
        <begin position="1"/>
        <end position="42"/>
    </location>
</feature>
<dbReference type="PANTHER" id="PTHR24349">
    <property type="entry name" value="SERINE/THREONINE-PROTEIN KINASE"/>
    <property type="match status" value="1"/>
</dbReference>
<dbReference type="Gene3D" id="1.10.510.10">
    <property type="entry name" value="Transferase(Phosphotransferase) domain 1"/>
    <property type="match status" value="1"/>
</dbReference>
<reference evidence="9" key="1">
    <citation type="submission" date="2023-06" db="EMBL/GenBank/DDBJ databases">
        <title>Survivors Of The Sea: Transcriptome response of Skeletonema marinoi to long-term dormancy.</title>
        <authorList>
            <person name="Pinder M.I.M."/>
            <person name="Kourtchenko O."/>
            <person name="Robertson E.K."/>
            <person name="Larsson T."/>
            <person name="Maumus F."/>
            <person name="Osuna-Cruz C.M."/>
            <person name="Vancaester E."/>
            <person name="Stenow R."/>
            <person name="Vandepoele K."/>
            <person name="Ploug H."/>
            <person name="Bruchert V."/>
            <person name="Godhe A."/>
            <person name="Topel M."/>
        </authorList>
    </citation>
    <scope>NUCLEOTIDE SEQUENCE</scope>
    <source>
        <strain evidence="9">R05AC</strain>
    </source>
</reference>
<dbReference type="Pfam" id="PF00069">
    <property type="entry name" value="Pkinase"/>
    <property type="match status" value="1"/>
</dbReference>
<feature type="domain" description="Protein kinase" evidence="8">
    <location>
        <begin position="620"/>
        <end position="871"/>
    </location>
</feature>
<dbReference type="EMBL" id="JATAAI010000006">
    <property type="protein sequence ID" value="KAK1745317.1"/>
    <property type="molecule type" value="Genomic_DNA"/>
</dbReference>
<comment type="caution">
    <text evidence="9">The sequence shown here is derived from an EMBL/GenBank/DDBJ whole genome shotgun (WGS) entry which is preliminary data.</text>
</comment>
<dbReference type="PROSITE" id="PS00107">
    <property type="entry name" value="PROTEIN_KINASE_ATP"/>
    <property type="match status" value="1"/>
</dbReference>
<keyword evidence="1" id="KW-0723">Serine/threonine-protein kinase</keyword>
<gene>
    <name evidence="9" type="ORF">QTG54_004608</name>
</gene>
<evidence type="ECO:0000256" key="3">
    <source>
        <dbReference type="ARBA" id="ARBA00022741"/>
    </source>
</evidence>
<feature type="binding site" evidence="6">
    <location>
        <position position="653"/>
    </location>
    <ligand>
        <name>ATP</name>
        <dbReference type="ChEBI" id="CHEBI:30616"/>
    </ligand>
</feature>
<evidence type="ECO:0000256" key="1">
    <source>
        <dbReference type="ARBA" id="ARBA00022527"/>
    </source>
</evidence>
<keyword evidence="10" id="KW-1185">Reference proteome</keyword>
<dbReference type="GO" id="GO:0005524">
    <property type="term" value="F:ATP binding"/>
    <property type="evidence" value="ECO:0007669"/>
    <property type="project" value="UniProtKB-UniRule"/>
</dbReference>
<dbReference type="InterPro" id="IPR017441">
    <property type="entry name" value="Protein_kinase_ATP_BS"/>
</dbReference>
<keyword evidence="2 9" id="KW-0808">Transferase</keyword>
<dbReference type="InterPro" id="IPR000719">
    <property type="entry name" value="Prot_kinase_dom"/>
</dbReference>
<dbReference type="InterPro" id="IPR011009">
    <property type="entry name" value="Kinase-like_dom_sf"/>
</dbReference>
<sequence>MVSPAIRRYQPKSNPGARTQPWEDSSRPSAPPGSHEESKRQVTSVVMAPSLPFQRNESIPSLPLVQTFKATKHDPDQPAGLFLKKAKNGAVLVHSLSPTSIFRCENASGENASDKNLISGQEVLSVNEKRVNDPKMAASLICQAKGRLSLRVSTVERQRGFSYCQVKRRLGRGASKNHHHGKITQAKDHGIRFVTTSVDGVRRGTVTEGLVRVSHIDPNGLFASLHPLNRLRIGSIVLTVNGTPATNGRVALEKIMESRHLIEVLHCDERVWREEWVMAGLVKVVFGDGSGEKLKDTAEESAFTTLTRKDDTKRHGQYKLLDQYWILSWTVEHNEVTLAKVGTDDDCAFKLIFNDEIGTCKCEIIDGIMMPSTDDLDVSSLVKSVNNAQKEMMTLIQNMLQRSKLESNARGRNGLPKKTVLSASVDEDGLTTVDRTKSCDGLEDLFKHVQPMNSADNSTQLKRESCKRRSTSALVDEPHEQFLYEDLEMLHLDERGINTSSKENKLRDFSTQQHRIEESRFAHDKRTGDFSIKSSTASMFSADLLEEFVNDLEHDFSFSSTGSTETNATHSSHEIEEPPPSPRDSTSVLDESARSSYETSLDDDNAYITGVWRNLASKYEISDTVLGSGGFGEVKDCYDKSTGKLYVVKTIFKPLPGDTVKINLIRNEILLLHEANHPNIVELKDLFEDDQYVHIVMERCAGGDLFDRVVEENPRRIRSINQGMKHEATTANAMRDLKAEHFLLTTNERETQKIKLIDFGLARKHIPGSEPMSTFTGSPSFVAPEVIDRSYDHMCDNWSAGVTAYFLLTGMLPFDGRNDEETFQLISRGHFTFPSSSIFLSSDAKDFVAKLLVTDPRRRMTAAEALNHPWLRKTATC</sequence>
<evidence type="ECO:0000256" key="6">
    <source>
        <dbReference type="PROSITE-ProRule" id="PRU10141"/>
    </source>
</evidence>
<evidence type="ECO:0000259" key="8">
    <source>
        <dbReference type="PROSITE" id="PS50011"/>
    </source>
</evidence>
<dbReference type="AlphaFoldDB" id="A0AAD9DFJ4"/>
<evidence type="ECO:0000313" key="9">
    <source>
        <dbReference type="EMBL" id="KAK1745317.1"/>
    </source>
</evidence>
<keyword evidence="5 6" id="KW-0067">ATP-binding</keyword>
<feature type="region of interest" description="Disordered" evidence="7">
    <location>
        <begin position="559"/>
        <end position="597"/>
    </location>
</feature>
<evidence type="ECO:0000256" key="4">
    <source>
        <dbReference type="ARBA" id="ARBA00022777"/>
    </source>
</evidence>
<dbReference type="PROSITE" id="PS50011">
    <property type="entry name" value="PROTEIN_KINASE_DOM"/>
    <property type="match status" value="1"/>
</dbReference>
<evidence type="ECO:0000256" key="7">
    <source>
        <dbReference type="SAM" id="MobiDB-lite"/>
    </source>
</evidence>
<evidence type="ECO:0000256" key="5">
    <source>
        <dbReference type="ARBA" id="ARBA00022840"/>
    </source>
</evidence>
<proteinExistence type="predicted"/>
<evidence type="ECO:0000313" key="10">
    <source>
        <dbReference type="Proteomes" id="UP001224775"/>
    </source>
</evidence>
<evidence type="ECO:0000256" key="2">
    <source>
        <dbReference type="ARBA" id="ARBA00022679"/>
    </source>
</evidence>
<keyword evidence="3 6" id="KW-0547">Nucleotide-binding</keyword>